<dbReference type="Proteomes" id="UP000298663">
    <property type="component" value="Unassembled WGS sequence"/>
</dbReference>
<feature type="compositionally biased region" description="Low complexity" evidence="1">
    <location>
        <begin position="31"/>
        <end position="41"/>
    </location>
</feature>
<accession>A0A4U5MCP1</accession>
<gene>
    <name evidence="2" type="ORF">L596_023115</name>
</gene>
<evidence type="ECO:0000313" key="3">
    <source>
        <dbReference type="Proteomes" id="UP000298663"/>
    </source>
</evidence>
<dbReference type="AlphaFoldDB" id="A0A4U5MCP1"/>
<proteinExistence type="predicted"/>
<evidence type="ECO:0000256" key="1">
    <source>
        <dbReference type="SAM" id="MobiDB-lite"/>
    </source>
</evidence>
<protein>
    <submittedName>
        <fullName evidence="2">Uncharacterized protein</fullName>
    </submittedName>
</protein>
<evidence type="ECO:0000313" key="2">
    <source>
        <dbReference type="EMBL" id="TKR66886.1"/>
    </source>
</evidence>
<feature type="compositionally biased region" description="Low complexity" evidence="1">
    <location>
        <begin position="50"/>
        <end position="60"/>
    </location>
</feature>
<reference evidence="2 3" key="2">
    <citation type="journal article" date="2019" name="G3 (Bethesda)">
        <title>Hybrid Assembly of the Genome of the Entomopathogenic Nematode Steinernema carpocapsae Identifies the X-Chromosome.</title>
        <authorList>
            <person name="Serra L."/>
            <person name="Macchietto M."/>
            <person name="Macias-Munoz A."/>
            <person name="McGill C.J."/>
            <person name="Rodriguez I.M."/>
            <person name="Rodriguez B."/>
            <person name="Murad R."/>
            <person name="Mortazavi A."/>
        </authorList>
    </citation>
    <scope>NUCLEOTIDE SEQUENCE [LARGE SCALE GENOMIC DNA]</scope>
    <source>
        <strain evidence="2 3">ALL</strain>
    </source>
</reference>
<dbReference type="EMBL" id="AZBU02000008">
    <property type="protein sequence ID" value="TKR66886.1"/>
    <property type="molecule type" value="Genomic_DNA"/>
</dbReference>
<feature type="compositionally biased region" description="Basic residues" evidence="1">
    <location>
        <begin position="1"/>
        <end position="10"/>
    </location>
</feature>
<keyword evidence="3" id="KW-1185">Reference proteome</keyword>
<dbReference type="OrthoDB" id="2157380at2759"/>
<comment type="caution">
    <text evidence="2">The sequence shown here is derived from an EMBL/GenBank/DDBJ whole genome shotgun (WGS) entry which is preliminary data.</text>
</comment>
<reference evidence="2 3" key="1">
    <citation type="journal article" date="2015" name="Genome Biol.">
        <title>Comparative genomics of Steinernema reveals deeply conserved gene regulatory networks.</title>
        <authorList>
            <person name="Dillman A.R."/>
            <person name="Macchietto M."/>
            <person name="Porter C.F."/>
            <person name="Rogers A."/>
            <person name="Williams B."/>
            <person name="Antoshechkin I."/>
            <person name="Lee M.M."/>
            <person name="Goodwin Z."/>
            <person name="Lu X."/>
            <person name="Lewis E.E."/>
            <person name="Goodrich-Blair H."/>
            <person name="Stock S.P."/>
            <person name="Adams B.J."/>
            <person name="Sternberg P.W."/>
            <person name="Mortazavi A."/>
        </authorList>
    </citation>
    <scope>NUCLEOTIDE SEQUENCE [LARGE SCALE GENOMIC DNA]</scope>
    <source>
        <strain evidence="2 3">ALL</strain>
    </source>
</reference>
<organism evidence="2 3">
    <name type="scientific">Steinernema carpocapsae</name>
    <name type="common">Entomopathogenic nematode</name>
    <dbReference type="NCBI Taxonomy" id="34508"/>
    <lineage>
        <taxon>Eukaryota</taxon>
        <taxon>Metazoa</taxon>
        <taxon>Ecdysozoa</taxon>
        <taxon>Nematoda</taxon>
        <taxon>Chromadorea</taxon>
        <taxon>Rhabditida</taxon>
        <taxon>Tylenchina</taxon>
        <taxon>Panagrolaimomorpha</taxon>
        <taxon>Strongyloidoidea</taxon>
        <taxon>Steinernematidae</taxon>
        <taxon>Steinernema</taxon>
    </lineage>
</organism>
<name>A0A4U5MCP1_STECR</name>
<feature type="region of interest" description="Disordered" evidence="1">
    <location>
        <begin position="1"/>
        <end position="68"/>
    </location>
</feature>
<sequence length="68" mass="7453">MTVGSQKKKPPLTTKKSKGQDMLDMLDQAAKRPPTGTTTRKTSIKERRPSPSSRPASRSSSAKRKPSK</sequence>